<dbReference type="Gene3D" id="3.40.50.150">
    <property type="entry name" value="Vaccinia Virus protein VP39"/>
    <property type="match status" value="1"/>
</dbReference>
<dbReference type="EMBL" id="DS999644">
    <property type="protein sequence ID" value="EFE76680.2"/>
    <property type="molecule type" value="Genomic_DNA"/>
</dbReference>
<evidence type="ECO:0000256" key="1">
    <source>
        <dbReference type="SAM" id="MobiDB-lite"/>
    </source>
</evidence>
<dbReference type="Proteomes" id="UP000003986">
    <property type="component" value="Unassembled WGS sequence"/>
</dbReference>
<dbReference type="SUPFAM" id="SSF53335">
    <property type="entry name" value="S-adenosyl-L-methionine-dependent methyltransferases"/>
    <property type="match status" value="1"/>
</dbReference>
<feature type="region of interest" description="Disordered" evidence="1">
    <location>
        <begin position="274"/>
        <end position="314"/>
    </location>
</feature>
<evidence type="ECO:0000313" key="4">
    <source>
        <dbReference type="Proteomes" id="UP000003986"/>
    </source>
</evidence>
<dbReference type="CDD" id="cd02440">
    <property type="entry name" value="AdoMet_MTases"/>
    <property type="match status" value="1"/>
</dbReference>
<sequence>MARPKGSARAPMLIEPPTPATGVLSSFDFMPTLSPSLMLMARETEQTRQSTDDLIALLDAADRLPGAEELRSLSYDLLGVGSGMSVVDVGCGAGRAVAELSERDVKAVGVDPSERMIAIARGRWPEADFRIAGAYDLPLPDSSVNGYRADKVFHELAEPERALAEARRVLTPGGRIVLFGQDWDTFIIDSDDPALTRTIMHARADMTTSPRAARRYRSLLLDACFGNVTVEVHTGVFTGPAMLPLLTGLAEGACTSGLVTRVQTDSWIAEQRARAEADPSFPGHADVHGNGDRTPVRWWPPCTTTSPGDAGSGR</sequence>
<organism evidence="3 4">
    <name type="scientific">Streptomyces filamentosus NRRL 15998</name>
    <dbReference type="NCBI Taxonomy" id="457431"/>
    <lineage>
        <taxon>Bacteria</taxon>
        <taxon>Bacillati</taxon>
        <taxon>Actinomycetota</taxon>
        <taxon>Actinomycetes</taxon>
        <taxon>Kitasatosporales</taxon>
        <taxon>Streptomycetaceae</taxon>
        <taxon>Streptomyces</taxon>
    </lineage>
</organism>
<protein>
    <submittedName>
        <fullName evidence="3">Predicted protein</fullName>
    </submittedName>
</protein>
<dbReference type="InterPro" id="IPR013216">
    <property type="entry name" value="Methyltransf_11"/>
</dbReference>
<dbReference type="AlphaFoldDB" id="D6ADJ3"/>
<evidence type="ECO:0000313" key="3">
    <source>
        <dbReference type="EMBL" id="EFE76680.2"/>
    </source>
</evidence>
<evidence type="ECO:0000259" key="2">
    <source>
        <dbReference type="Pfam" id="PF08241"/>
    </source>
</evidence>
<dbReference type="GO" id="GO:0008757">
    <property type="term" value="F:S-adenosylmethionine-dependent methyltransferase activity"/>
    <property type="evidence" value="ECO:0007669"/>
    <property type="project" value="InterPro"/>
</dbReference>
<name>D6ADJ3_STRFL</name>
<dbReference type="InterPro" id="IPR050508">
    <property type="entry name" value="Methyltransf_Superfamily"/>
</dbReference>
<reference evidence="4" key="1">
    <citation type="submission" date="2008-10" db="EMBL/GenBank/DDBJ databases">
        <authorList>
            <person name="Molnar K."/>
        </authorList>
    </citation>
    <scope>NUCLEOTIDE SEQUENCE [LARGE SCALE GENOMIC DNA]</scope>
    <source>
        <strain evidence="4">NRRL 15998</strain>
    </source>
</reference>
<dbReference type="Pfam" id="PF08241">
    <property type="entry name" value="Methyltransf_11"/>
    <property type="match status" value="1"/>
</dbReference>
<gene>
    <name evidence="3" type="ORF">SSGG_04046</name>
</gene>
<feature type="compositionally biased region" description="Basic and acidic residues" evidence="1">
    <location>
        <begin position="285"/>
        <end position="295"/>
    </location>
</feature>
<proteinExistence type="predicted"/>
<feature type="domain" description="Methyltransferase type 11" evidence="2">
    <location>
        <begin position="87"/>
        <end position="178"/>
    </location>
</feature>
<dbReference type="PANTHER" id="PTHR42912">
    <property type="entry name" value="METHYLTRANSFERASE"/>
    <property type="match status" value="1"/>
</dbReference>
<reference evidence="4" key="2">
    <citation type="submission" date="2008-12" db="EMBL/GenBank/DDBJ databases">
        <title>Annotation of Streptomyces roseosporus strain NRRL 15998.</title>
        <authorList>
            <consortium name="The Broad Institute Genome Sequencing Platform"/>
            <consortium name="Broad Institute Microbial Sequencing Center"/>
            <person name="Fischbach M."/>
            <person name="Ward D."/>
            <person name="Young S."/>
            <person name="Kodira C.D."/>
            <person name="Zeng Q."/>
            <person name="Koehrsen M."/>
            <person name="Godfrey P."/>
            <person name="Alvarado L."/>
            <person name="Berlin A.M."/>
            <person name="Borenstein D."/>
            <person name="Chen Z."/>
            <person name="Engels R."/>
            <person name="Freedman E."/>
            <person name="Gellesch M."/>
            <person name="Goldberg J."/>
            <person name="Griggs A."/>
            <person name="Gujja S."/>
            <person name="Heiman D.I."/>
            <person name="Hepburn T.A."/>
            <person name="Howarth C."/>
            <person name="Jen D."/>
            <person name="Larson L."/>
            <person name="Lewis B."/>
            <person name="Mehta T."/>
            <person name="Park D."/>
            <person name="Pearson M."/>
            <person name="Roberts A."/>
            <person name="Saif S."/>
            <person name="Shea T.D."/>
            <person name="Shenoy N."/>
            <person name="Sisk P."/>
            <person name="Stolte C."/>
            <person name="Sykes S.N."/>
            <person name="Walk T."/>
            <person name="White J."/>
            <person name="Yandava C."/>
            <person name="Straight P."/>
            <person name="Clardy J."/>
            <person name="Hung D."/>
            <person name="Kolter R."/>
            <person name="Mekalanos J."/>
            <person name="Walker S."/>
            <person name="Walsh C.T."/>
            <person name="Wieland B.L.C."/>
            <person name="Ilzarbe M."/>
            <person name="Galagan J."/>
            <person name="Nusbaum C."/>
            <person name="Birren B."/>
        </authorList>
    </citation>
    <scope>NUCLEOTIDE SEQUENCE [LARGE SCALE GENOMIC DNA]</scope>
    <source>
        <strain evidence="4">NRRL 15998</strain>
    </source>
</reference>
<accession>D6ADJ3</accession>
<dbReference type="InterPro" id="IPR029063">
    <property type="entry name" value="SAM-dependent_MTases_sf"/>
</dbReference>